<keyword evidence="3" id="KW-1185">Reference proteome</keyword>
<proteinExistence type="predicted"/>
<dbReference type="AlphaFoldDB" id="A0A328B9L6"/>
<evidence type="ECO:0000313" key="3">
    <source>
        <dbReference type="Proteomes" id="UP000248553"/>
    </source>
</evidence>
<dbReference type="Proteomes" id="UP000248553">
    <property type="component" value="Unassembled WGS sequence"/>
</dbReference>
<dbReference type="InterPro" id="IPR045829">
    <property type="entry name" value="PKD_6"/>
</dbReference>
<organism evidence="2 3">
    <name type="scientific">Hymenobacter edaphi</name>
    <dbReference type="NCBI Taxonomy" id="2211146"/>
    <lineage>
        <taxon>Bacteria</taxon>
        <taxon>Pseudomonadati</taxon>
        <taxon>Bacteroidota</taxon>
        <taxon>Cytophagia</taxon>
        <taxon>Cytophagales</taxon>
        <taxon>Hymenobacteraceae</taxon>
        <taxon>Hymenobacter</taxon>
    </lineage>
</organism>
<evidence type="ECO:0000313" key="2">
    <source>
        <dbReference type="EMBL" id="RAK63823.1"/>
    </source>
</evidence>
<accession>A0A328B9L6</accession>
<feature type="domain" description="PKD-like" evidence="1">
    <location>
        <begin position="504"/>
        <end position="565"/>
    </location>
</feature>
<dbReference type="NCBIfam" id="TIGR04131">
    <property type="entry name" value="Bac_Flav_CTERM"/>
    <property type="match status" value="1"/>
</dbReference>
<feature type="domain" description="PKD-like" evidence="1">
    <location>
        <begin position="418"/>
        <end position="484"/>
    </location>
</feature>
<protein>
    <recommendedName>
        <fullName evidence="1">PKD-like domain-containing protein</fullName>
    </recommendedName>
</protein>
<comment type="caution">
    <text evidence="2">The sequence shown here is derived from an EMBL/GenBank/DDBJ whole genome shotgun (WGS) entry which is preliminary data.</text>
</comment>
<dbReference type="RefSeq" id="WP_111479941.1">
    <property type="nucleotide sequence ID" value="NZ_QHKM01000008.1"/>
</dbReference>
<dbReference type="InterPro" id="IPR026341">
    <property type="entry name" value="T9SS_type_B"/>
</dbReference>
<reference evidence="3" key="1">
    <citation type="submission" date="2018-05" db="EMBL/GenBank/DDBJ databases">
        <authorList>
            <person name="Nie L."/>
        </authorList>
    </citation>
    <scope>NUCLEOTIDE SEQUENCE [LARGE SCALE GENOMIC DNA]</scope>
    <source>
        <strain evidence="3">NL</strain>
    </source>
</reference>
<dbReference type="OrthoDB" id="898151at2"/>
<sequence length="665" mass="69297">MSAYSRRAGLLLLVWLGVGLLSAAANHLMGGELTYRYLGALGATATPHRYELTARIYSDSLALPAGSPVLPITLYAKSAGRPILLSVSVPRLRSSLLPPSVAGGCTPGGWEVTLTQYVTVVDLPAVAEGYAAAATLSYRSGLAQNLATPERQLMSLTADLAPGGLPNASPVFADRATVQICLGDTSVVLNNAYDADGDRLSYRLGTPTGSVTSLSTQPVAYAAGYSAATPFGASGYAAIEARTGVARYRSQRQGNFALALDVSEYRVVNGQEVLLGTTRRDILVLVAPCTGPVNAPPVLTTTPARRDFQVLPGQTLNVALTATDPEAQPLRMTVSSVLLDGPGLVDAAVNGQPGNGSPAAPVGRVLLSGPGPVTGSFQLRASCAQARPEPYDVVVTVDDGGCSRHLSALVLRITVLEPPAPGRIVGDSVVCADSDVRYAVAGPAASSYQWTVTGGQIQGVSTGSTVLVRWPGGGGTGTVAARATLGPDCRTAAALRPVVIEPRLAIAGPAVYCRTANTGLRYQVGGPPARYQWSISGGRIVSGQATSEVTVDVAPGAGATLRVVHPDFAGCGGDTFRIGEDNTCLYFYNIITPNGDGQNDTFVIENVERHPHTALTLYSRWGQLLYQSADYRNTYDGEGAGAGVYYYHCRLADGTVYKGWLEIVR</sequence>
<dbReference type="Pfam" id="PF13585">
    <property type="entry name" value="CHU_C"/>
    <property type="match status" value="1"/>
</dbReference>
<dbReference type="Pfam" id="PF19408">
    <property type="entry name" value="PKD_6"/>
    <property type="match status" value="2"/>
</dbReference>
<dbReference type="EMBL" id="QHKM01000008">
    <property type="protein sequence ID" value="RAK63823.1"/>
    <property type="molecule type" value="Genomic_DNA"/>
</dbReference>
<name>A0A328B9L6_9BACT</name>
<gene>
    <name evidence="2" type="ORF">DLM85_19935</name>
</gene>
<evidence type="ECO:0000259" key="1">
    <source>
        <dbReference type="Pfam" id="PF19408"/>
    </source>
</evidence>